<keyword evidence="2" id="KW-1185">Reference proteome</keyword>
<sequence>MTTFVQTSEEDPALSVVRFTSEASWSELVPSKYLGTFSEEDASNIVEAKEEAFHAIIEFVKVPDMFQEEVDGVADRVVSRVLDFQIEVATNNFLDNLDDGDHGFSNMYKGWIYHQTLDVTIRCMEKLISDATCSHIRAQPQLHHPHILSSIGYCDDAGCRMLVHHKTCLQDWGGDKGQRFLACWFRTSVQRKTINQIIDRYLVGSIPPKCLRGFVKITWSCLLDWGTEQPAMNDVVGSLQVALPLQQTWHNNDDPVDIGSPSSVTRAYNTAG</sequence>
<comment type="caution">
    <text evidence="1">The sequence shown here is derived from an EMBL/GenBank/DDBJ whole genome shotgun (WGS) entry which is preliminary data.</text>
</comment>
<organism evidence="1 2">
    <name type="scientific">Actinidia rufa</name>
    <dbReference type="NCBI Taxonomy" id="165716"/>
    <lineage>
        <taxon>Eukaryota</taxon>
        <taxon>Viridiplantae</taxon>
        <taxon>Streptophyta</taxon>
        <taxon>Embryophyta</taxon>
        <taxon>Tracheophyta</taxon>
        <taxon>Spermatophyta</taxon>
        <taxon>Magnoliopsida</taxon>
        <taxon>eudicotyledons</taxon>
        <taxon>Gunneridae</taxon>
        <taxon>Pentapetalae</taxon>
        <taxon>asterids</taxon>
        <taxon>Ericales</taxon>
        <taxon>Actinidiaceae</taxon>
        <taxon>Actinidia</taxon>
    </lineage>
</organism>
<dbReference type="OrthoDB" id="4062651at2759"/>
<evidence type="ECO:0000313" key="1">
    <source>
        <dbReference type="EMBL" id="GFY86932.1"/>
    </source>
</evidence>
<dbReference type="PANTHER" id="PTHR27003:SF287">
    <property type="entry name" value="PROTEIN KINASE DOMAIN-CONTAINING PROTEIN"/>
    <property type="match status" value="1"/>
</dbReference>
<dbReference type="EMBL" id="BJWL01000005">
    <property type="protein sequence ID" value="GFY86932.1"/>
    <property type="molecule type" value="Genomic_DNA"/>
</dbReference>
<protein>
    <submittedName>
        <fullName evidence="1">Uncharacterized protein</fullName>
    </submittedName>
</protein>
<dbReference type="GO" id="GO:0005886">
    <property type="term" value="C:plasma membrane"/>
    <property type="evidence" value="ECO:0007669"/>
    <property type="project" value="TreeGrafter"/>
</dbReference>
<evidence type="ECO:0000313" key="2">
    <source>
        <dbReference type="Proteomes" id="UP000585474"/>
    </source>
</evidence>
<accession>A0A7J0EKV6</accession>
<dbReference type="Proteomes" id="UP000585474">
    <property type="component" value="Unassembled WGS sequence"/>
</dbReference>
<reference evidence="1 2" key="1">
    <citation type="submission" date="2019-07" db="EMBL/GenBank/DDBJ databases">
        <title>De Novo Assembly of kiwifruit Actinidia rufa.</title>
        <authorList>
            <person name="Sugita-Konishi S."/>
            <person name="Sato K."/>
            <person name="Mori E."/>
            <person name="Abe Y."/>
            <person name="Kisaki G."/>
            <person name="Hamano K."/>
            <person name="Suezawa K."/>
            <person name="Otani M."/>
            <person name="Fukuda T."/>
            <person name="Manabe T."/>
            <person name="Gomi K."/>
            <person name="Tabuchi M."/>
            <person name="Akimitsu K."/>
            <person name="Kataoka I."/>
        </authorList>
    </citation>
    <scope>NUCLEOTIDE SEQUENCE [LARGE SCALE GENOMIC DNA]</scope>
    <source>
        <strain evidence="2">cv. Fuchu</strain>
    </source>
</reference>
<dbReference type="GO" id="GO:0004714">
    <property type="term" value="F:transmembrane receptor protein tyrosine kinase activity"/>
    <property type="evidence" value="ECO:0007669"/>
    <property type="project" value="InterPro"/>
</dbReference>
<proteinExistence type="predicted"/>
<dbReference type="AlphaFoldDB" id="A0A7J0EKV6"/>
<dbReference type="InterPro" id="IPR045272">
    <property type="entry name" value="ANXUR1/2-like"/>
</dbReference>
<gene>
    <name evidence="1" type="ORF">Acr_05g0005710</name>
</gene>
<dbReference type="Gene3D" id="3.30.200.20">
    <property type="entry name" value="Phosphorylase Kinase, domain 1"/>
    <property type="match status" value="1"/>
</dbReference>
<dbReference type="PANTHER" id="PTHR27003">
    <property type="entry name" value="OS07G0166700 PROTEIN"/>
    <property type="match status" value="1"/>
</dbReference>
<name>A0A7J0EKV6_9ERIC</name>
<dbReference type="GO" id="GO:0009506">
    <property type="term" value="C:plasmodesma"/>
    <property type="evidence" value="ECO:0007669"/>
    <property type="project" value="TreeGrafter"/>
</dbReference>